<dbReference type="AlphaFoldDB" id="A0A0D7A5H8"/>
<gene>
    <name evidence="3" type="ORF">FISHEDRAFT_47895</name>
</gene>
<feature type="region of interest" description="Disordered" evidence="1">
    <location>
        <begin position="195"/>
        <end position="229"/>
    </location>
</feature>
<dbReference type="Gene3D" id="1.10.472.80">
    <property type="entry name" value="Ypt/Rab-GAP domain of gyp1p, domain 3"/>
    <property type="match status" value="1"/>
</dbReference>
<evidence type="ECO:0000256" key="1">
    <source>
        <dbReference type="SAM" id="MobiDB-lite"/>
    </source>
</evidence>
<dbReference type="EMBL" id="KN882043">
    <property type="protein sequence ID" value="KIY46073.1"/>
    <property type="molecule type" value="Genomic_DNA"/>
</dbReference>
<dbReference type="Gene3D" id="1.10.10.750">
    <property type="entry name" value="Ypt/Rab-GAP domain of gyp1p, domain 1"/>
    <property type="match status" value="1"/>
</dbReference>
<dbReference type="GO" id="GO:0005096">
    <property type="term" value="F:GTPase activator activity"/>
    <property type="evidence" value="ECO:0007669"/>
    <property type="project" value="TreeGrafter"/>
</dbReference>
<sequence length="610" mass="68256">MEDGGLSHKIFALQLDDAFTDGDDDDSANYSFSPESLRQDIARAIISPSLASESGPSATSETGFLNFKGSAVSALDVDSAPPVLHDDVDSAEVDGATSPANGSAEFTQIPLSGSTGEEEHDVDEEEVRPDPAPYPTVLIDASKSPAHRVTVPPEHIADVKASITPASAPALHMSRATPSPSHSCASSLSIPASAPLPASDCPPRASSVPDHTNDLYEAPRKSGHRVRHSGPSMFEKVRNQTRPVYLPPKSRHEDDKHLADWQSMMKQSRSALEKRRRAEETEHARREKHKEELSRIWDDEIAPDWTVVQRSPRHRHLWWEGIPPKHRAAMWTYAVGNALALSKDHYRTCLARAKRALSSGTFPPSTLTTIENDISTTLRSLKVFNTPEAPMYPDLKDMLCAWVIARSDEGLGYTSGAARIAAMLLVVMPALQAFVVMRNLLESHCLRSLYGGEGTKREVALFRIFDTLLADGMPKTYFNFKQHQISPAAYLPDWLTPLFLDHLPFEMCARLWDVILLEGDSFLFRASLGILAVLEPRLFFPDRQELLDLLRGENKAAIQVAERQNKIKEGAKYEIYDFDERTLWQHIEDMKEWWKESTWKRLIQRELPDL</sequence>
<feature type="compositionally biased region" description="Acidic residues" evidence="1">
    <location>
        <begin position="116"/>
        <end position="127"/>
    </location>
</feature>
<feature type="compositionally biased region" description="Polar residues" evidence="1">
    <location>
        <begin position="98"/>
        <end position="115"/>
    </location>
</feature>
<dbReference type="InterPro" id="IPR000195">
    <property type="entry name" value="Rab-GAP-TBC_dom"/>
</dbReference>
<dbReference type="OrthoDB" id="289721at2759"/>
<accession>A0A0D7A5H8</accession>
<feature type="region of interest" description="Disordered" evidence="1">
    <location>
        <begin position="78"/>
        <end position="146"/>
    </location>
</feature>
<evidence type="ECO:0000259" key="2">
    <source>
        <dbReference type="PROSITE" id="PS50086"/>
    </source>
</evidence>
<feature type="region of interest" description="Disordered" evidence="1">
    <location>
        <begin position="265"/>
        <end position="289"/>
    </location>
</feature>
<dbReference type="PANTHER" id="PTHR47219">
    <property type="entry name" value="RAB GTPASE-ACTIVATING PROTEIN 1-LIKE"/>
    <property type="match status" value="1"/>
</dbReference>
<protein>
    <submittedName>
        <fullName evidence="3">RabGAP/TBC</fullName>
    </submittedName>
</protein>
<feature type="compositionally biased region" description="Basic and acidic residues" evidence="1">
    <location>
        <begin position="271"/>
        <end position="289"/>
    </location>
</feature>
<name>A0A0D7A5H8_9AGAR</name>
<evidence type="ECO:0000313" key="3">
    <source>
        <dbReference type="EMBL" id="KIY46073.1"/>
    </source>
</evidence>
<keyword evidence="4" id="KW-1185">Reference proteome</keyword>
<dbReference type="PANTHER" id="PTHR47219:SF15">
    <property type="entry name" value="TBC1 DOMAIN FAMILY MEMBER 12 ISOFORM X1"/>
    <property type="match status" value="1"/>
</dbReference>
<dbReference type="SMART" id="SM00164">
    <property type="entry name" value="TBC"/>
    <property type="match status" value="1"/>
</dbReference>
<dbReference type="SUPFAM" id="SSF47923">
    <property type="entry name" value="Ypt/Rab-GAP domain of gyp1p"/>
    <property type="match status" value="2"/>
</dbReference>
<dbReference type="Gene3D" id="1.10.8.270">
    <property type="entry name" value="putative rabgap domain of human tbc1 domain family member 14 like domains"/>
    <property type="match status" value="1"/>
</dbReference>
<dbReference type="Proteomes" id="UP000054144">
    <property type="component" value="Unassembled WGS sequence"/>
</dbReference>
<dbReference type="GO" id="GO:0031267">
    <property type="term" value="F:small GTPase binding"/>
    <property type="evidence" value="ECO:0007669"/>
    <property type="project" value="TreeGrafter"/>
</dbReference>
<feature type="compositionally biased region" description="Basic and acidic residues" evidence="1">
    <location>
        <begin position="211"/>
        <end position="220"/>
    </location>
</feature>
<dbReference type="InterPro" id="IPR035969">
    <property type="entry name" value="Rab-GAP_TBC_sf"/>
</dbReference>
<reference evidence="3 4" key="1">
    <citation type="journal article" date="2015" name="Fungal Genet. Biol.">
        <title>Evolution of novel wood decay mechanisms in Agaricales revealed by the genome sequences of Fistulina hepatica and Cylindrobasidium torrendii.</title>
        <authorList>
            <person name="Floudas D."/>
            <person name="Held B.W."/>
            <person name="Riley R."/>
            <person name="Nagy L.G."/>
            <person name="Koehler G."/>
            <person name="Ransdell A.S."/>
            <person name="Younus H."/>
            <person name="Chow J."/>
            <person name="Chiniquy J."/>
            <person name="Lipzen A."/>
            <person name="Tritt A."/>
            <person name="Sun H."/>
            <person name="Haridas S."/>
            <person name="LaButti K."/>
            <person name="Ohm R.A."/>
            <person name="Kues U."/>
            <person name="Blanchette R.A."/>
            <person name="Grigoriev I.V."/>
            <person name="Minto R.E."/>
            <person name="Hibbett D.S."/>
        </authorList>
    </citation>
    <scope>NUCLEOTIDE SEQUENCE [LARGE SCALE GENOMIC DNA]</scope>
    <source>
        <strain evidence="3 4">ATCC 64428</strain>
    </source>
</reference>
<dbReference type="PROSITE" id="PS50086">
    <property type="entry name" value="TBC_RABGAP"/>
    <property type="match status" value="1"/>
</dbReference>
<proteinExistence type="predicted"/>
<dbReference type="InterPro" id="IPR050302">
    <property type="entry name" value="Rab_GAP_TBC_domain"/>
</dbReference>
<organism evidence="3 4">
    <name type="scientific">Fistulina hepatica ATCC 64428</name>
    <dbReference type="NCBI Taxonomy" id="1128425"/>
    <lineage>
        <taxon>Eukaryota</taxon>
        <taxon>Fungi</taxon>
        <taxon>Dikarya</taxon>
        <taxon>Basidiomycota</taxon>
        <taxon>Agaricomycotina</taxon>
        <taxon>Agaricomycetes</taxon>
        <taxon>Agaricomycetidae</taxon>
        <taxon>Agaricales</taxon>
        <taxon>Fistulinaceae</taxon>
        <taxon>Fistulina</taxon>
    </lineage>
</organism>
<feature type="domain" description="Rab-GAP TBC" evidence="2">
    <location>
        <begin position="321"/>
        <end position="519"/>
    </location>
</feature>
<dbReference type="Pfam" id="PF00566">
    <property type="entry name" value="RabGAP-TBC"/>
    <property type="match status" value="1"/>
</dbReference>
<evidence type="ECO:0000313" key="4">
    <source>
        <dbReference type="Proteomes" id="UP000054144"/>
    </source>
</evidence>